<organism evidence="1 2">
    <name type="scientific">Planococcus antarcticus DSM 14505</name>
    <dbReference type="NCBI Taxonomy" id="1185653"/>
    <lineage>
        <taxon>Bacteria</taxon>
        <taxon>Bacillati</taxon>
        <taxon>Bacillota</taxon>
        <taxon>Bacilli</taxon>
        <taxon>Bacillales</taxon>
        <taxon>Caryophanaceae</taxon>
        <taxon>Planococcus</taxon>
    </lineage>
</organism>
<sequence>MHRFSPINEMQSIMHNIQSVIHQLLSVAVAIYTNYCPRQQKRDFQAESAGLRFPWFWAFRKFYSTGLVLPGASSHKMGLF</sequence>
<gene>
    <name evidence="1" type="ORF">BBH88_07480</name>
</gene>
<proteinExistence type="predicted"/>
<accession>A0ABM6D4R2</accession>
<reference evidence="1" key="1">
    <citation type="submission" date="2016-10" db="EMBL/GenBank/DDBJ databases">
        <authorList>
            <person name="See-Too W.S."/>
        </authorList>
    </citation>
    <scope>NUCLEOTIDE SEQUENCE</scope>
    <source>
        <strain evidence="1">DSM 14505</strain>
    </source>
</reference>
<name>A0ABM6D4R2_9BACL</name>
<dbReference type="Proteomes" id="UP000092661">
    <property type="component" value="Chromosome"/>
</dbReference>
<protein>
    <recommendedName>
        <fullName evidence="3">Transposase</fullName>
    </recommendedName>
</protein>
<evidence type="ECO:0000313" key="2">
    <source>
        <dbReference type="Proteomes" id="UP000092661"/>
    </source>
</evidence>
<keyword evidence="2" id="KW-1185">Reference proteome</keyword>
<evidence type="ECO:0008006" key="3">
    <source>
        <dbReference type="Google" id="ProtNLM"/>
    </source>
</evidence>
<evidence type="ECO:0000313" key="1">
    <source>
        <dbReference type="EMBL" id="ANU10152.1"/>
    </source>
</evidence>
<dbReference type="EMBL" id="CP016534">
    <property type="protein sequence ID" value="ANU10152.1"/>
    <property type="molecule type" value="Genomic_DNA"/>
</dbReference>